<reference evidence="1" key="1">
    <citation type="journal article" date="2020" name="Stud. Mycol.">
        <title>101 Dothideomycetes genomes: a test case for predicting lifestyles and emergence of pathogens.</title>
        <authorList>
            <person name="Haridas S."/>
            <person name="Albert R."/>
            <person name="Binder M."/>
            <person name="Bloem J."/>
            <person name="Labutti K."/>
            <person name="Salamov A."/>
            <person name="Andreopoulos B."/>
            <person name="Baker S."/>
            <person name="Barry K."/>
            <person name="Bills G."/>
            <person name="Bluhm B."/>
            <person name="Cannon C."/>
            <person name="Castanera R."/>
            <person name="Culley D."/>
            <person name="Daum C."/>
            <person name="Ezra D."/>
            <person name="Gonzalez J."/>
            <person name="Henrissat B."/>
            <person name="Kuo A."/>
            <person name="Liang C."/>
            <person name="Lipzen A."/>
            <person name="Lutzoni F."/>
            <person name="Magnuson J."/>
            <person name="Mondo S."/>
            <person name="Nolan M."/>
            <person name="Ohm R."/>
            <person name="Pangilinan J."/>
            <person name="Park H.-J."/>
            <person name="Ramirez L."/>
            <person name="Alfaro M."/>
            <person name="Sun H."/>
            <person name="Tritt A."/>
            <person name="Yoshinaga Y."/>
            <person name="Zwiers L.-H."/>
            <person name="Turgeon B."/>
            <person name="Goodwin S."/>
            <person name="Spatafora J."/>
            <person name="Crous P."/>
            <person name="Grigoriev I."/>
        </authorList>
    </citation>
    <scope>NUCLEOTIDE SEQUENCE</scope>
    <source>
        <strain evidence="1">CBS 113389</strain>
    </source>
</reference>
<dbReference type="RefSeq" id="XP_033587683.1">
    <property type="nucleotide sequence ID" value="XM_033737412.1"/>
</dbReference>
<proteinExistence type="predicted"/>
<protein>
    <recommendedName>
        <fullName evidence="3">F-box domain-containing protein</fullName>
    </recommendedName>
</protein>
<gene>
    <name evidence="1" type="ORF">BDY17DRAFT_325831</name>
</gene>
<sequence length="214" mass="24294">MAETMPVHGQDKPAQQHPRGLLGLPAELLLYICDLTFGQREPIHLFRTLTPSINQADVKQPCLSRACRQLRAFVLPRFYNTTVFIVNESYAMPTHLVLWLRAIGQHNRVHLMQMYVRGSWNASVLLVLAVNVHLGYNLGRGGNLSAGMDGDLHHLSFPERTTWQAEVKKLLQRMGIVREVEDDDGSLDLNLALALMQKTEDDWAVGWVEEEGEW</sequence>
<name>A0A6A6PNU9_9PEZI</name>
<evidence type="ECO:0000313" key="1">
    <source>
        <dbReference type="EMBL" id="KAF2481113.1"/>
    </source>
</evidence>
<organism evidence="1 2">
    <name type="scientific">Neohortaea acidophila</name>
    <dbReference type="NCBI Taxonomy" id="245834"/>
    <lineage>
        <taxon>Eukaryota</taxon>
        <taxon>Fungi</taxon>
        <taxon>Dikarya</taxon>
        <taxon>Ascomycota</taxon>
        <taxon>Pezizomycotina</taxon>
        <taxon>Dothideomycetes</taxon>
        <taxon>Dothideomycetidae</taxon>
        <taxon>Mycosphaerellales</taxon>
        <taxon>Teratosphaeriaceae</taxon>
        <taxon>Neohortaea</taxon>
    </lineage>
</organism>
<dbReference type="AlphaFoldDB" id="A0A6A6PNU9"/>
<dbReference type="GeneID" id="54478414"/>
<evidence type="ECO:0008006" key="3">
    <source>
        <dbReference type="Google" id="ProtNLM"/>
    </source>
</evidence>
<accession>A0A6A6PNU9</accession>
<dbReference type="OrthoDB" id="3851779at2759"/>
<evidence type="ECO:0000313" key="2">
    <source>
        <dbReference type="Proteomes" id="UP000799767"/>
    </source>
</evidence>
<keyword evidence="2" id="KW-1185">Reference proteome</keyword>
<dbReference type="Proteomes" id="UP000799767">
    <property type="component" value="Unassembled WGS sequence"/>
</dbReference>
<dbReference type="EMBL" id="MU001638">
    <property type="protein sequence ID" value="KAF2481113.1"/>
    <property type="molecule type" value="Genomic_DNA"/>
</dbReference>